<accession>A0A290Q3D1</accession>
<keyword evidence="9" id="KW-0067">ATP-binding</keyword>
<evidence type="ECO:0000256" key="7">
    <source>
        <dbReference type="ARBA" id="ARBA00022741"/>
    </source>
</evidence>
<dbReference type="CDD" id="cd00130">
    <property type="entry name" value="PAS"/>
    <property type="match status" value="2"/>
</dbReference>
<feature type="modified residue" description="4-aspartylphosphate" evidence="15">
    <location>
        <position position="1085"/>
    </location>
</feature>
<dbReference type="InterPro" id="IPR036097">
    <property type="entry name" value="HisK_dim/P_sf"/>
</dbReference>
<protein>
    <recommendedName>
        <fullName evidence="14">Sensory/regulatory protein RpfC</fullName>
        <ecNumber evidence="3">2.7.13.3</ecNumber>
    </recommendedName>
</protein>
<dbReference type="GO" id="GO:0000155">
    <property type="term" value="F:phosphorelay sensor kinase activity"/>
    <property type="evidence" value="ECO:0007669"/>
    <property type="project" value="InterPro"/>
</dbReference>
<comment type="subcellular location">
    <subcellularLocation>
        <location evidence="2">Membrane</location>
    </subcellularLocation>
</comment>
<evidence type="ECO:0000259" key="18">
    <source>
        <dbReference type="PROSITE" id="PS50110"/>
    </source>
</evidence>
<dbReference type="SMART" id="SM00091">
    <property type="entry name" value="PAS"/>
    <property type="match status" value="2"/>
</dbReference>
<feature type="domain" description="Response regulatory" evidence="18">
    <location>
        <begin position="1035"/>
        <end position="1150"/>
    </location>
</feature>
<sequence length="1295" mass="141405">MVQPLSPAVPWPKKLSRGLALTLLTLSTLVLAGWWFGLEPLVRWFPRSAPVDPGTALGVFIFSLALLGFETGWRRSSLLAIAAGLLGLLTALENLLSIRPWFDLWIARDHAPGHMAAATAAAFILAAAPLAWPLSTSPARYRTLAIALAGSLLMSAGFATLAGHTLGLPAAYRWSGDAPIPPAAAILLFLLGAAILLFAWRENQKIRPGAPSWITVPVIIASATLTLLLWAGLRERERLYLGATTQAAINNFASTLSSEFTRIGTGVERLARRWSESPDLAPLVREVDARALLEEIPACSSVALIDPALRSRWLYPARQQDALLALDHGAIPARLAALQAARAKNAPAAISATLSAPAPGFAAYAPIYHHDQFAGYAAAEFPYRRLFDSLEQRLHLGHAWHLSIQLGNDTLYTTGPASALPEGHLLESVFNIAGRRFRIAMSPTEDALERGRRHLPELALAAGFGITLLLALSVHLARSARASLHSARLANQRLVSENEERRHIEEKLKLSDERLRLALDSTLIGISEWSLPSNDLYYSPGLWTLLGYKTGAVPSTPQVWTALIHPEDLPAYRAAVEQQLSGSVTFIDHEYRVLTATREWRWLHSRAKTVARTTSGTPARIIGTLQDITPRKEAEAALRLSQATTRKLSLVAARTDNIVIIARPDGTVEWVNESFERVLEYKLPDVAGRSPADFMVGPDTNPRTLRRIQTALRRGEALSTDFTSYSKSGRKFHLHLEVQPAFNDSRQLENFIAVLVDITARVETEHALRRAKSEADAASKAKSDFLASMSHEIRTPMNGVIGMTSLLLDTKLDHEQRDYVATIRNSGDALLTIINDILDFSKIESGKMELERLPFELSVAMEDVLDLLSVPASAKKLELVYHIEDDVPSWIQGDVTRLRQILVNLANNAVKFTPAGTVAITVRRLPPAAASETTPDALTLEFSVTDTGIGIPPDRLNRLFKPFSQVDSSTTRKFGGTGLGLAICHRLVTLMGGDIRVISAPGTGSSFIFTLLTESMPVPPGWGLPEMPARLNYGPVLCLDENPTSLRRLQSFLQSWGARPLCVSTAAQVQQALAEDILPVALILDHKLIAHESMGALRAQLITSDLPLLLLTPPGLNGPQLEAFAGRRASATATKPLRTPSLVRGLQSLFGATPESIPPFASAAAERLLAHDIPLDILLAEDNPVNQKVALRYLERLGYRADFVSNGLEALNTLEARSYHLVLMDLQMPEMDGLESSRQIRARLPASRQPKIIALTANALQGDRELCIEAGMDDYITKPVKLHEIAEAIRRLFGQ</sequence>
<organism evidence="22 23">
    <name type="scientific">Nibricoccus aquaticus</name>
    <dbReference type="NCBI Taxonomy" id="2576891"/>
    <lineage>
        <taxon>Bacteria</taxon>
        <taxon>Pseudomonadati</taxon>
        <taxon>Verrucomicrobiota</taxon>
        <taxon>Opitutia</taxon>
        <taxon>Opitutales</taxon>
        <taxon>Opitutaceae</taxon>
        <taxon>Nibricoccus</taxon>
    </lineage>
</organism>
<evidence type="ECO:0000256" key="10">
    <source>
        <dbReference type="ARBA" id="ARBA00022989"/>
    </source>
</evidence>
<feature type="transmembrane region" description="Helical" evidence="16">
    <location>
        <begin position="75"/>
        <end position="92"/>
    </location>
</feature>
<dbReference type="CDD" id="cd17546">
    <property type="entry name" value="REC_hyHK_CKI1_RcsC-like"/>
    <property type="match status" value="1"/>
</dbReference>
<evidence type="ECO:0000313" key="23">
    <source>
        <dbReference type="Proteomes" id="UP000217265"/>
    </source>
</evidence>
<dbReference type="OrthoDB" id="9790669at2"/>
<dbReference type="PROSITE" id="PS50112">
    <property type="entry name" value="PAS"/>
    <property type="match status" value="2"/>
</dbReference>
<dbReference type="PROSITE" id="PS50839">
    <property type="entry name" value="CHASE"/>
    <property type="match status" value="1"/>
</dbReference>
<dbReference type="EMBL" id="CP023344">
    <property type="protein sequence ID" value="ATC63179.1"/>
    <property type="molecule type" value="Genomic_DNA"/>
</dbReference>
<keyword evidence="6 16" id="KW-0812">Transmembrane</keyword>
<keyword evidence="4 15" id="KW-0597">Phosphoprotein</keyword>
<evidence type="ECO:0000256" key="16">
    <source>
        <dbReference type="SAM" id="Phobius"/>
    </source>
</evidence>
<gene>
    <name evidence="22" type="ORF">CMV30_03970</name>
</gene>
<dbReference type="SMART" id="SM00086">
    <property type="entry name" value="PAC"/>
    <property type="match status" value="2"/>
</dbReference>
<evidence type="ECO:0000256" key="9">
    <source>
        <dbReference type="ARBA" id="ARBA00022840"/>
    </source>
</evidence>
<dbReference type="PANTHER" id="PTHR45339">
    <property type="entry name" value="HYBRID SIGNAL TRANSDUCTION HISTIDINE KINASE J"/>
    <property type="match status" value="1"/>
</dbReference>
<dbReference type="SUPFAM" id="SSF52172">
    <property type="entry name" value="CheY-like"/>
    <property type="match status" value="2"/>
</dbReference>
<dbReference type="PROSITE" id="PS50113">
    <property type="entry name" value="PAC"/>
    <property type="match status" value="2"/>
</dbReference>
<comment type="catalytic activity">
    <reaction evidence="1">
        <text>ATP + protein L-histidine = ADP + protein N-phospho-L-histidine.</text>
        <dbReference type="EC" id="2.7.13.3"/>
    </reaction>
</comment>
<dbReference type="PANTHER" id="PTHR45339:SF1">
    <property type="entry name" value="HYBRID SIGNAL TRANSDUCTION HISTIDINE KINASE J"/>
    <property type="match status" value="1"/>
</dbReference>
<dbReference type="Pfam" id="PF08447">
    <property type="entry name" value="PAS_3"/>
    <property type="match status" value="1"/>
</dbReference>
<keyword evidence="7" id="KW-0547">Nucleotide-binding</keyword>
<feature type="domain" description="Response regulatory" evidence="18">
    <location>
        <begin position="1176"/>
        <end position="1293"/>
    </location>
</feature>
<dbReference type="PROSITE" id="PS50110">
    <property type="entry name" value="RESPONSE_REGULATORY"/>
    <property type="match status" value="2"/>
</dbReference>
<dbReference type="RefSeq" id="WP_096054811.1">
    <property type="nucleotide sequence ID" value="NZ_CP023344.1"/>
</dbReference>
<dbReference type="SUPFAM" id="SSF55874">
    <property type="entry name" value="ATPase domain of HSP90 chaperone/DNA topoisomerase II/histidine kinase"/>
    <property type="match status" value="1"/>
</dbReference>
<dbReference type="CDD" id="cd00082">
    <property type="entry name" value="HisKA"/>
    <property type="match status" value="1"/>
</dbReference>
<dbReference type="PRINTS" id="PR00344">
    <property type="entry name" value="BCTRLSENSOR"/>
</dbReference>
<feature type="transmembrane region" description="Helical" evidence="16">
    <location>
        <begin position="180"/>
        <end position="200"/>
    </location>
</feature>
<evidence type="ECO:0000256" key="13">
    <source>
        <dbReference type="ARBA" id="ARBA00064003"/>
    </source>
</evidence>
<evidence type="ECO:0000256" key="5">
    <source>
        <dbReference type="ARBA" id="ARBA00022679"/>
    </source>
</evidence>
<evidence type="ECO:0000259" key="19">
    <source>
        <dbReference type="PROSITE" id="PS50112"/>
    </source>
</evidence>
<feature type="transmembrane region" description="Helical" evidence="16">
    <location>
        <begin position="144"/>
        <end position="168"/>
    </location>
</feature>
<dbReference type="Gene3D" id="1.10.287.130">
    <property type="match status" value="1"/>
</dbReference>
<feature type="domain" description="PAS" evidence="19">
    <location>
        <begin position="644"/>
        <end position="715"/>
    </location>
</feature>
<dbReference type="InterPro" id="IPR006189">
    <property type="entry name" value="CHASE_dom"/>
</dbReference>
<dbReference type="Pfam" id="PF13426">
    <property type="entry name" value="PAS_9"/>
    <property type="match status" value="1"/>
</dbReference>
<dbReference type="NCBIfam" id="TIGR00229">
    <property type="entry name" value="sensory_box"/>
    <property type="match status" value="2"/>
</dbReference>
<evidence type="ECO:0000256" key="1">
    <source>
        <dbReference type="ARBA" id="ARBA00000085"/>
    </source>
</evidence>
<evidence type="ECO:0000256" key="14">
    <source>
        <dbReference type="ARBA" id="ARBA00068150"/>
    </source>
</evidence>
<dbReference type="FunFam" id="3.30.565.10:FF:000010">
    <property type="entry name" value="Sensor histidine kinase RcsC"/>
    <property type="match status" value="1"/>
</dbReference>
<dbReference type="InterPro" id="IPR001789">
    <property type="entry name" value="Sig_transdc_resp-reg_receiver"/>
</dbReference>
<evidence type="ECO:0000256" key="12">
    <source>
        <dbReference type="ARBA" id="ARBA00023136"/>
    </source>
</evidence>
<name>A0A290Q3D1_9BACT</name>
<dbReference type="KEGG" id="vbh:CMV30_03970"/>
<evidence type="ECO:0000256" key="11">
    <source>
        <dbReference type="ARBA" id="ARBA00023012"/>
    </source>
</evidence>
<feature type="domain" description="CHASE" evidence="21">
    <location>
        <begin position="313"/>
        <end position="392"/>
    </location>
</feature>
<dbReference type="InterPro" id="IPR042240">
    <property type="entry name" value="CHASE_sf"/>
</dbReference>
<feature type="domain" description="PAC" evidence="20">
    <location>
        <begin position="718"/>
        <end position="770"/>
    </location>
</feature>
<evidence type="ECO:0000259" key="17">
    <source>
        <dbReference type="PROSITE" id="PS50109"/>
    </source>
</evidence>
<evidence type="ECO:0000256" key="8">
    <source>
        <dbReference type="ARBA" id="ARBA00022777"/>
    </source>
</evidence>
<dbReference type="GO" id="GO:0016020">
    <property type="term" value="C:membrane"/>
    <property type="evidence" value="ECO:0007669"/>
    <property type="project" value="UniProtKB-SubCell"/>
</dbReference>
<dbReference type="InterPro" id="IPR013655">
    <property type="entry name" value="PAS_fold_3"/>
</dbReference>
<dbReference type="InterPro" id="IPR000014">
    <property type="entry name" value="PAS"/>
</dbReference>
<keyword evidence="5" id="KW-0808">Transferase</keyword>
<feature type="transmembrane region" description="Helical" evidence="16">
    <location>
        <begin position="50"/>
        <end position="69"/>
    </location>
</feature>
<dbReference type="SMART" id="SM00387">
    <property type="entry name" value="HATPase_c"/>
    <property type="match status" value="1"/>
</dbReference>
<dbReference type="FunFam" id="1.10.287.130:FF:000002">
    <property type="entry name" value="Two-component osmosensing histidine kinase"/>
    <property type="match status" value="1"/>
</dbReference>
<dbReference type="Pfam" id="PF00512">
    <property type="entry name" value="HisKA"/>
    <property type="match status" value="1"/>
</dbReference>
<feature type="transmembrane region" description="Helical" evidence="16">
    <location>
        <begin position="113"/>
        <end position="132"/>
    </location>
</feature>
<dbReference type="InterPro" id="IPR000700">
    <property type="entry name" value="PAS-assoc_C"/>
</dbReference>
<keyword evidence="23" id="KW-1185">Reference proteome</keyword>
<evidence type="ECO:0000313" key="22">
    <source>
        <dbReference type="EMBL" id="ATC63179.1"/>
    </source>
</evidence>
<evidence type="ECO:0000259" key="20">
    <source>
        <dbReference type="PROSITE" id="PS50113"/>
    </source>
</evidence>
<dbReference type="Gene3D" id="3.30.450.350">
    <property type="entry name" value="CHASE domain"/>
    <property type="match status" value="1"/>
</dbReference>
<evidence type="ECO:0000256" key="6">
    <source>
        <dbReference type="ARBA" id="ARBA00022692"/>
    </source>
</evidence>
<comment type="subunit">
    <text evidence="13">At low DSF concentrations, interacts with RpfF.</text>
</comment>
<dbReference type="Pfam" id="PF02518">
    <property type="entry name" value="HATPase_c"/>
    <property type="match status" value="1"/>
</dbReference>
<feature type="domain" description="PAC" evidence="20">
    <location>
        <begin position="587"/>
        <end position="640"/>
    </location>
</feature>
<feature type="modified residue" description="4-aspartylphosphate" evidence="15">
    <location>
        <position position="1225"/>
    </location>
</feature>
<feature type="transmembrane region" description="Helical" evidence="16">
    <location>
        <begin position="212"/>
        <end position="233"/>
    </location>
</feature>
<dbReference type="CDD" id="cd16922">
    <property type="entry name" value="HATPase_EvgS-ArcB-TorS-like"/>
    <property type="match status" value="1"/>
</dbReference>
<dbReference type="SMART" id="SM00388">
    <property type="entry name" value="HisKA"/>
    <property type="match status" value="1"/>
</dbReference>
<dbReference type="InterPro" id="IPR035965">
    <property type="entry name" value="PAS-like_dom_sf"/>
</dbReference>
<dbReference type="Proteomes" id="UP000217265">
    <property type="component" value="Chromosome"/>
</dbReference>
<feature type="transmembrane region" description="Helical" evidence="16">
    <location>
        <begin position="20"/>
        <end position="38"/>
    </location>
</feature>
<proteinExistence type="predicted"/>
<dbReference type="InterPro" id="IPR003594">
    <property type="entry name" value="HATPase_dom"/>
</dbReference>
<dbReference type="InterPro" id="IPR005467">
    <property type="entry name" value="His_kinase_dom"/>
</dbReference>
<feature type="domain" description="Histidine kinase" evidence="17">
    <location>
        <begin position="788"/>
        <end position="1015"/>
    </location>
</feature>
<keyword evidence="12 16" id="KW-0472">Membrane</keyword>
<dbReference type="InterPro" id="IPR036890">
    <property type="entry name" value="HATPase_C_sf"/>
</dbReference>
<dbReference type="SUPFAM" id="SSF55785">
    <property type="entry name" value="PYP-like sensor domain (PAS domain)"/>
    <property type="match status" value="2"/>
</dbReference>
<dbReference type="Pfam" id="PF00072">
    <property type="entry name" value="Response_reg"/>
    <property type="match status" value="1"/>
</dbReference>
<keyword evidence="11" id="KW-0902">Two-component regulatory system</keyword>
<keyword evidence="8" id="KW-0418">Kinase</keyword>
<reference evidence="22 23" key="1">
    <citation type="submission" date="2017-09" db="EMBL/GenBank/DDBJ databases">
        <title>Complete genome sequence of Verrucomicrobial strain HZ-65, isolated from freshwater.</title>
        <authorList>
            <person name="Choi A."/>
        </authorList>
    </citation>
    <scope>NUCLEOTIDE SEQUENCE [LARGE SCALE GENOMIC DNA]</scope>
    <source>
        <strain evidence="22 23">HZ-65</strain>
    </source>
</reference>
<dbReference type="SUPFAM" id="SSF47384">
    <property type="entry name" value="Homodimeric domain of signal transducing histidine kinase"/>
    <property type="match status" value="1"/>
</dbReference>
<dbReference type="InterPro" id="IPR001610">
    <property type="entry name" value="PAC"/>
</dbReference>
<dbReference type="GO" id="GO:0005524">
    <property type="term" value="F:ATP binding"/>
    <property type="evidence" value="ECO:0007669"/>
    <property type="project" value="UniProtKB-KW"/>
</dbReference>
<dbReference type="Gene3D" id="3.30.565.10">
    <property type="entry name" value="Histidine kinase-like ATPase, C-terminal domain"/>
    <property type="match status" value="1"/>
</dbReference>
<feature type="domain" description="PAS" evidence="19">
    <location>
        <begin position="511"/>
        <end position="583"/>
    </location>
</feature>
<evidence type="ECO:0000256" key="15">
    <source>
        <dbReference type="PROSITE-ProRule" id="PRU00169"/>
    </source>
</evidence>
<dbReference type="PROSITE" id="PS50109">
    <property type="entry name" value="HIS_KIN"/>
    <property type="match status" value="1"/>
</dbReference>
<dbReference type="InterPro" id="IPR004358">
    <property type="entry name" value="Sig_transdc_His_kin-like_C"/>
</dbReference>
<keyword evidence="10 16" id="KW-1133">Transmembrane helix</keyword>
<dbReference type="InterPro" id="IPR011006">
    <property type="entry name" value="CheY-like_superfamily"/>
</dbReference>
<evidence type="ECO:0000259" key="21">
    <source>
        <dbReference type="PROSITE" id="PS50839"/>
    </source>
</evidence>
<evidence type="ECO:0000256" key="4">
    <source>
        <dbReference type="ARBA" id="ARBA00022553"/>
    </source>
</evidence>
<dbReference type="InterPro" id="IPR003661">
    <property type="entry name" value="HisK_dim/P_dom"/>
</dbReference>
<dbReference type="SMART" id="SM00448">
    <property type="entry name" value="REC"/>
    <property type="match status" value="1"/>
</dbReference>
<dbReference type="Gene3D" id="3.30.450.20">
    <property type="entry name" value="PAS domain"/>
    <property type="match status" value="2"/>
</dbReference>
<evidence type="ECO:0000256" key="3">
    <source>
        <dbReference type="ARBA" id="ARBA00012438"/>
    </source>
</evidence>
<dbReference type="EC" id="2.7.13.3" evidence="3"/>
<evidence type="ECO:0000256" key="2">
    <source>
        <dbReference type="ARBA" id="ARBA00004370"/>
    </source>
</evidence>
<dbReference type="Gene3D" id="3.40.50.2300">
    <property type="match status" value="2"/>
</dbReference>